<dbReference type="InterPro" id="IPR029058">
    <property type="entry name" value="AB_hydrolase_fold"/>
</dbReference>
<proteinExistence type="inferred from homology"/>
<evidence type="ECO:0000256" key="2">
    <source>
        <dbReference type="ARBA" id="ARBA00022670"/>
    </source>
</evidence>
<name>A0A811UBR6_CERCA</name>
<accession>A0A811UBR6</accession>
<comment type="caution">
    <text evidence="6">The sequence shown here is derived from an EMBL/GenBank/DDBJ whole genome shotgun (WGS) entry which is preliminary data.</text>
</comment>
<keyword evidence="7" id="KW-1185">Reference proteome</keyword>
<keyword evidence="3" id="KW-0732">Signal</keyword>
<comment type="similarity">
    <text evidence="1">Belongs to the peptidase S28 family.</text>
</comment>
<dbReference type="GO" id="GO:0006508">
    <property type="term" value="P:proteolysis"/>
    <property type="evidence" value="ECO:0007669"/>
    <property type="project" value="UniProtKB-KW"/>
</dbReference>
<evidence type="ECO:0000256" key="1">
    <source>
        <dbReference type="ARBA" id="ARBA00011079"/>
    </source>
</evidence>
<evidence type="ECO:0000256" key="4">
    <source>
        <dbReference type="ARBA" id="ARBA00022801"/>
    </source>
</evidence>
<keyword evidence="5" id="KW-0325">Glycoprotein</keyword>
<dbReference type="EMBL" id="CAJHJT010000001">
    <property type="protein sequence ID" value="CAD6995778.1"/>
    <property type="molecule type" value="Genomic_DNA"/>
</dbReference>
<dbReference type="SUPFAM" id="SSF53474">
    <property type="entry name" value="alpha/beta-Hydrolases"/>
    <property type="match status" value="1"/>
</dbReference>
<protein>
    <submittedName>
        <fullName evidence="6">(Mediterranean fruit fly) hypothetical protein</fullName>
    </submittedName>
</protein>
<gene>
    <name evidence="6" type="ORF">CCAP1982_LOCUS4482</name>
</gene>
<dbReference type="Proteomes" id="UP000606786">
    <property type="component" value="Unassembled WGS sequence"/>
</dbReference>
<dbReference type="GO" id="GO:0008239">
    <property type="term" value="F:dipeptidyl-peptidase activity"/>
    <property type="evidence" value="ECO:0007669"/>
    <property type="project" value="TreeGrafter"/>
</dbReference>
<evidence type="ECO:0000313" key="6">
    <source>
        <dbReference type="EMBL" id="CAD6995778.1"/>
    </source>
</evidence>
<dbReference type="Pfam" id="PF05577">
    <property type="entry name" value="Peptidase_S28"/>
    <property type="match status" value="1"/>
</dbReference>
<dbReference type="PANTHER" id="PTHR11010">
    <property type="entry name" value="PROTEASE S28 PRO-X CARBOXYPEPTIDASE-RELATED"/>
    <property type="match status" value="1"/>
</dbReference>
<evidence type="ECO:0000256" key="3">
    <source>
        <dbReference type="ARBA" id="ARBA00022729"/>
    </source>
</evidence>
<dbReference type="GO" id="GO:0070008">
    <property type="term" value="F:serine-type exopeptidase activity"/>
    <property type="evidence" value="ECO:0007669"/>
    <property type="project" value="InterPro"/>
</dbReference>
<dbReference type="AlphaFoldDB" id="A0A811UBR6"/>
<dbReference type="PANTHER" id="PTHR11010:SF5">
    <property type="entry name" value="RE36938P-RELATED"/>
    <property type="match status" value="1"/>
</dbReference>
<dbReference type="InterPro" id="IPR008758">
    <property type="entry name" value="Peptidase_S28"/>
</dbReference>
<keyword evidence="2" id="KW-0645">Protease</keyword>
<dbReference type="Gene3D" id="3.40.50.1820">
    <property type="entry name" value="alpha/beta hydrolase"/>
    <property type="match status" value="1"/>
</dbReference>
<organism evidence="6 7">
    <name type="scientific">Ceratitis capitata</name>
    <name type="common">Mediterranean fruit fly</name>
    <name type="synonym">Tephritis capitata</name>
    <dbReference type="NCBI Taxonomy" id="7213"/>
    <lineage>
        <taxon>Eukaryota</taxon>
        <taxon>Metazoa</taxon>
        <taxon>Ecdysozoa</taxon>
        <taxon>Arthropoda</taxon>
        <taxon>Hexapoda</taxon>
        <taxon>Insecta</taxon>
        <taxon>Pterygota</taxon>
        <taxon>Neoptera</taxon>
        <taxon>Endopterygota</taxon>
        <taxon>Diptera</taxon>
        <taxon>Brachycera</taxon>
        <taxon>Muscomorpha</taxon>
        <taxon>Tephritoidea</taxon>
        <taxon>Tephritidae</taxon>
        <taxon>Ceratitis</taxon>
        <taxon>Ceratitis</taxon>
    </lineage>
</organism>
<keyword evidence="4" id="KW-0378">Hydrolase</keyword>
<sequence length="252" mass="28827">MTVKKEIVQQRINPYTQHLHSLLREPPLRATENSLQKDLVQELWLEQKLDHFDATNNRTWLMRYLRNDRYQQPPHGPIYIFVGGEWEISPAYLLTGHLHDIARQHGGVLYYVEHRFYGQSWPAVDAAVENLRYLSARQALADLAHFIRQLKANEVGLAHTKVILAGASYSGSLVAWFAKLYPDLISAGWASSAPLVAKMDFRVPNNCDIEHEELRILCGFYMMLGLLKTLPTEIALHGIAVNCIAFLCTHLR</sequence>
<dbReference type="OrthoDB" id="1735038at2759"/>
<evidence type="ECO:0000256" key="5">
    <source>
        <dbReference type="ARBA" id="ARBA00023180"/>
    </source>
</evidence>
<reference evidence="6" key="1">
    <citation type="submission" date="2020-11" db="EMBL/GenBank/DDBJ databases">
        <authorList>
            <person name="Whitehead M."/>
        </authorList>
    </citation>
    <scope>NUCLEOTIDE SEQUENCE</scope>
    <source>
        <strain evidence="6">EGII</strain>
    </source>
</reference>
<evidence type="ECO:0000313" key="7">
    <source>
        <dbReference type="Proteomes" id="UP000606786"/>
    </source>
</evidence>